<dbReference type="NCBIfam" id="NF047646">
    <property type="entry name" value="REP_Tyr_transpos"/>
    <property type="match status" value="1"/>
</dbReference>
<dbReference type="InterPro" id="IPR002686">
    <property type="entry name" value="Transposase_17"/>
</dbReference>
<dbReference type="SUPFAM" id="SSF143422">
    <property type="entry name" value="Transposase IS200-like"/>
    <property type="match status" value="1"/>
</dbReference>
<dbReference type="GO" id="GO:0006313">
    <property type="term" value="P:DNA transposition"/>
    <property type="evidence" value="ECO:0007669"/>
    <property type="project" value="InterPro"/>
</dbReference>
<proteinExistence type="predicted"/>
<dbReference type="InterPro" id="IPR052715">
    <property type="entry name" value="RAYT_transposase"/>
</dbReference>
<dbReference type="EMBL" id="LCRM01000014">
    <property type="protein sequence ID" value="KKW36770.1"/>
    <property type="molecule type" value="Genomic_DNA"/>
</dbReference>
<accession>A0A0G1Y0U3</accession>
<dbReference type="Gene3D" id="3.30.70.1290">
    <property type="entry name" value="Transposase IS200-like"/>
    <property type="match status" value="1"/>
</dbReference>
<dbReference type="PANTHER" id="PTHR36966">
    <property type="entry name" value="REP-ASSOCIATED TYROSINE TRANSPOSASE"/>
    <property type="match status" value="1"/>
</dbReference>
<dbReference type="AlphaFoldDB" id="A0A0G1Y0U3"/>
<dbReference type="Pfam" id="PF01797">
    <property type="entry name" value="Y1_Tnp"/>
    <property type="match status" value="1"/>
</dbReference>
<evidence type="ECO:0000259" key="1">
    <source>
        <dbReference type="SMART" id="SM01321"/>
    </source>
</evidence>
<dbReference type="PANTHER" id="PTHR36966:SF1">
    <property type="entry name" value="REP-ASSOCIATED TYROSINE TRANSPOSASE"/>
    <property type="match status" value="1"/>
</dbReference>
<reference evidence="2 3" key="1">
    <citation type="journal article" date="2015" name="Nature">
        <title>rRNA introns, odd ribosomes, and small enigmatic genomes across a large radiation of phyla.</title>
        <authorList>
            <person name="Brown C.T."/>
            <person name="Hug L.A."/>
            <person name="Thomas B.C."/>
            <person name="Sharon I."/>
            <person name="Castelle C.J."/>
            <person name="Singh A."/>
            <person name="Wilkins M.J."/>
            <person name="Williams K.H."/>
            <person name="Banfield J.F."/>
        </authorList>
    </citation>
    <scope>NUCLEOTIDE SEQUENCE [LARGE SCALE GENOMIC DNA]</scope>
</reference>
<gene>
    <name evidence="2" type="ORF">UY81_C0014G0002</name>
</gene>
<dbReference type="SMART" id="SM01321">
    <property type="entry name" value="Y1_Tnp"/>
    <property type="match status" value="1"/>
</dbReference>
<evidence type="ECO:0000313" key="2">
    <source>
        <dbReference type="EMBL" id="KKW36770.1"/>
    </source>
</evidence>
<name>A0A0G1Y0U3_9BACT</name>
<comment type="caution">
    <text evidence="2">The sequence shown here is derived from an EMBL/GenBank/DDBJ whole genome shotgun (WGS) entry which is preliminary data.</text>
</comment>
<evidence type="ECO:0000313" key="3">
    <source>
        <dbReference type="Proteomes" id="UP000034290"/>
    </source>
</evidence>
<dbReference type="GO" id="GO:0043565">
    <property type="term" value="F:sequence-specific DNA binding"/>
    <property type="evidence" value="ECO:0007669"/>
    <property type="project" value="TreeGrafter"/>
</dbReference>
<protein>
    <recommendedName>
        <fullName evidence="1">Transposase IS200-like domain-containing protein</fullName>
    </recommendedName>
</protein>
<sequence length="173" mass="20653">MSQIRRSYDAESQVYFITTNTYHRLKWFQNSDFAKIAVTQILHLEQRGDCSIIAYVVMLNHLHLLLEIIGHKNISELTHDLKSRVAYEISFSHTRTCHASDGRRGVAASPMGGRKYTRIWQRSFYDRGIRDVQDFENHIQYIHWNPVKHRYVKNPKDWQWSSYHKYKKLGLIE</sequence>
<dbReference type="GO" id="GO:0004803">
    <property type="term" value="F:transposase activity"/>
    <property type="evidence" value="ECO:0007669"/>
    <property type="project" value="InterPro"/>
</dbReference>
<feature type="domain" description="Transposase IS200-like" evidence="1">
    <location>
        <begin position="10"/>
        <end position="145"/>
    </location>
</feature>
<dbReference type="Proteomes" id="UP000034290">
    <property type="component" value="Unassembled WGS sequence"/>
</dbReference>
<organism evidence="2 3">
    <name type="scientific">Candidatus Giovannonibacteria bacterium GW2011_GWA2_53_7</name>
    <dbReference type="NCBI Taxonomy" id="1618650"/>
    <lineage>
        <taxon>Bacteria</taxon>
        <taxon>Candidatus Giovannoniibacteriota</taxon>
    </lineage>
</organism>
<dbReference type="InterPro" id="IPR036515">
    <property type="entry name" value="Transposase_17_sf"/>
</dbReference>